<evidence type="ECO:0000313" key="2">
    <source>
        <dbReference type="Proteomes" id="UP000003045"/>
    </source>
</evidence>
<dbReference type="EMBL" id="AEET01000011">
    <property type="protein sequence ID" value="EFM47019.1"/>
    <property type="molecule type" value="Genomic_DNA"/>
</dbReference>
<evidence type="ECO:0000313" key="1">
    <source>
        <dbReference type="EMBL" id="EFM47019.1"/>
    </source>
</evidence>
<gene>
    <name evidence="1" type="ORF">HMPREF0580_0331</name>
</gene>
<keyword evidence="2" id="KW-1185">Reference proteome</keyword>
<accession>E0QN67</accession>
<proteinExistence type="predicted"/>
<protein>
    <submittedName>
        <fullName evidence="1">Uncharacterized protein</fullName>
    </submittedName>
</protein>
<sequence length="47" mass="5540">MALNSRGALTWDFYLLYPESPSKTGQIYQNPELFYCHMRRIPQKSTS</sequence>
<organism evidence="1 2">
    <name type="scientific">Mobiluncus mulieris ATCC 35239</name>
    <dbReference type="NCBI Taxonomy" id="871571"/>
    <lineage>
        <taxon>Bacteria</taxon>
        <taxon>Bacillati</taxon>
        <taxon>Actinomycetota</taxon>
        <taxon>Actinomycetes</taxon>
        <taxon>Actinomycetales</taxon>
        <taxon>Actinomycetaceae</taxon>
        <taxon>Mobiluncus</taxon>
    </lineage>
</organism>
<dbReference type="HOGENOM" id="CLU_3170331_0_0_11"/>
<dbReference type="Proteomes" id="UP000003045">
    <property type="component" value="Unassembled WGS sequence"/>
</dbReference>
<name>E0QN67_9ACTO</name>
<reference evidence="1" key="1">
    <citation type="submission" date="2010-08" db="EMBL/GenBank/DDBJ databases">
        <authorList>
            <person name="Muzny D."/>
            <person name="Qin X."/>
            <person name="Deng J."/>
            <person name="Jiang H."/>
            <person name="Liu Y."/>
            <person name="Qu J."/>
            <person name="Song X.-Z."/>
            <person name="Zhang L."/>
            <person name="Thornton R."/>
            <person name="Coyle M."/>
            <person name="Francisco L."/>
            <person name="Jackson L."/>
            <person name="Javaid M."/>
            <person name="Korchina V."/>
            <person name="Kovar C."/>
            <person name="Mata R."/>
            <person name="Mathew T."/>
            <person name="Ngo R."/>
            <person name="Nguyen L."/>
            <person name="Nguyen N."/>
            <person name="Okwuonu G."/>
            <person name="Ongeri F."/>
            <person name="Pham C."/>
            <person name="Simmons D."/>
            <person name="Wilczek-Boney K."/>
            <person name="Hale W."/>
            <person name="Jakkamsetti A."/>
            <person name="Pham P."/>
            <person name="Ruth R."/>
            <person name="San Lucas F."/>
            <person name="Warren J."/>
            <person name="Zhang J."/>
            <person name="Zhao Z."/>
            <person name="Zhou C."/>
            <person name="Zhu D."/>
            <person name="Lee S."/>
            <person name="Bess C."/>
            <person name="Blankenburg K."/>
            <person name="Forbes L."/>
            <person name="Fu Q."/>
            <person name="Gubbala S."/>
            <person name="Hirani K."/>
            <person name="Jayaseelan J.C."/>
            <person name="Lara F."/>
            <person name="Munidasa M."/>
            <person name="Palculict T."/>
            <person name="Patil S."/>
            <person name="Pu L.-L."/>
            <person name="Saada N."/>
            <person name="Tang L."/>
            <person name="Weissenberger G."/>
            <person name="Zhu Y."/>
            <person name="Hemphill L."/>
            <person name="Shang Y."/>
            <person name="Youmans B."/>
            <person name="Ayvaz T."/>
            <person name="Ross M."/>
            <person name="Santibanez J."/>
            <person name="Aqrawi P."/>
            <person name="Gross S."/>
            <person name="Joshi V."/>
            <person name="Fowler G."/>
            <person name="Nazareth L."/>
            <person name="Reid J."/>
            <person name="Worley K."/>
            <person name="Petrosino J."/>
            <person name="Highlander S."/>
            <person name="Gibbs R."/>
        </authorList>
    </citation>
    <scope>NUCLEOTIDE SEQUENCE [LARGE SCALE GENOMIC DNA]</scope>
    <source>
        <strain evidence="1">ATCC 35239</strain>
    </source>
</reference>
<comment type="caution">
    <text evidence="1">The sequence shown here is derived from an EMBL/GenBank/DDBJ whole genome shotgun (WGS) entry which is preliminary data.</text>
</comment>
<dbReference type="AlphaFoldDB" id="E0QN67"/>
<dbReference type="STRING" id="871571.HMPREF0580_0331"/>